<evidence type="ECO:0000259" key="2">
    <source>
        <dbReference type="Pfam" id="PF05618"/>
    </source>
</evidence>
<accession>A0ABT4YM23</accession>
<comment type="caution">
    <text evidence="3">The sequence shown here is derived from an EMBL/GenBank/DDBJ whole genome shotgun (WGS) entry which is preliminary data.</text>
</comment>
<gene>
    <name evidence="3" type="ORF">PGX00_01480</name>
</gene>
<dbReference type="EMBL" id="JAQLOI010000001">
    <property type="protein sequence ID" value="MDB1122485.1"/>
    <property type="molecule type" value="Genomic_DNA"/>
</dbReference>
<dbReference type="Proteomes" id="UP001210678">
    <property type="component" value="Unassembled WGS sequence"/>
</dbReference>
<protein>
    <submittedName>
        <fullName evidence="3">RimK/LysX family protein</fullName>
    </submittedName>
</protein>
<dbReference type="SUPFAM" id="SSF50630">
    <property type="entry name" value="Acid proteases"/>
    <property type="match status" value="4"/>
</dbReference>
<keyword evidence="1" id="KW-0732">Signal</keyword>
<dbReference type="PANTHER" id="PTHR38037">
    <property type="entry name" value="ZN_PROTEASE DOMAIN-CONTAINING PROTEIN"/>
    <property type="match status" value="1"/>
</dbReference>
<evidence type="ECO:0000313" key="4">
    <source>
        <dbReference type="Proteomes" id="UP001210678"/>
    </source>
</evidence>
<dbReference type="Gene3D" id="2.40.70.10">
    <property type="entry name" value="Acid Proteases"/>
    <property type="match status" value="4"/>
</dbReference>
<feature type="signal peptide" evidence="1">
    <location>
        <begin position="1"/>
        <end position="20"/>
    </location>
</feature>
<organism evidence="3 4">
    <name type="scientific">Vibrio algarum</name>
    <dbReference type="NCBI Taxonomy" id="3020714"/>
    <lineage>
        <taxon>Bacteria</taxon>
        <taxon>Pseudomonadati</taxon>
        <taxon>Pseudomonadota</taxon>
        <taxon>Gammaproteobacteria</taxon>
        <taxon>Vibrionales</taxon>
        <taxon>Vibrionaceae</taxon>
        <taxon>Vibrio</taxon>
    </lineage>
</organism>
<keyword evidence="4" id="KW-1185">Reference proteome</keyword>
<dbReference type="Pfam" id="PF05618">
    <property type="entry name" value="Zn_protease"/>
    <property type="match status" value="2"/>
</dbReference>
<feature type="chain" id="PRO_5047176664" evidence="1">
    <location>
        <begin position="21"/>
        <end position="628"/>
    </location>
</feature>
<evidence type="ECO:0000313" key="3">
    <source>
        <dbReference type="EMBL" id="MDB1122485.1"/>
    </source>
</evidence>
<reference evidence="3 4" key="1">
    <citation type="submission" date="2023-01" db="EMBL/GenBank/DDBJ databases">
        <title>Vibrio sp. KJ40-1 sp.nov, isolated from marine algae.</title>
        <authorList>
            <person name="Butt M."/>
            <person name="Kim J.M.J."/>
            <person name="Jeon C.O.C."/>
        </authorList>
    </citation>
    <scope>NUCLEOTIDE SEQUENCE [LARGE SCALE GENOMIC DNA]</scope>
    <source>
        <strain evidence="3 4">KJ40-1</strain>
    </source>
</reference>
<dbReference type="InterPro" id="IPR008503">
    <property type="entry name" value="Asp_endopeptidase"/>
</dbReference>
<feature type="domain" description="Retropepsin-like aspartic endopeptidase" evidence="2">
    <location>
        <begin position="493"/>
        <end position="617"/>
    </location>
</feature>
<feature type="domain" description="Retropepsin-like aspartic endopeptidase" evidence="2">
    <location>
        <begin position="138"/>
        <end position="213"/>
    </location>
</feature>
<name>A0ABT4YM23_9VIBR</name>
<dbReference type="PANTHER" id="PTHR38037:SF2">
    <property type="entry name" value="ATP-DEPENDENT ZINC PROTEASE DOMAIN-CONTAINING PROTEIN-RELATED"/>
    <property type="match status" value="1"/>
</dbReference>
<sequence>MKKITLSLLTALLLSFCASASENSYTTQNPAYELDGLSVFGRVENVYLTGTDKYKHIPFDGKIDTGADTTSIHADNIHILSSNPKYKGLSDSELLKYIVDEFGGSQSNWWLDEFDTPERDLKLTVIFNVTNPYTGDVLEFEKSLARVSVVRSRTSEEPLYRPVIGLTMKIGDVEIETEASLTDRGNFSTPILIGKTFLKQNAWVFAGYDYLQEQPKATLIGRQETMMVNGLAMDVSISMESKSSVLHATNIKVDKKAKQVSFDTNDNEGNSKSFTLPLIGMIKFGDIERPEVYIPVKGEKHFETKLHVYLRDRSKSSSQLRLGREALSKNFVISASEKNLLDKPKEEFSQRLKDKNPLVVSPEELILVDGIELNAKPDLRVKTPVLKVSSFEISSADKGQQVTYFLQDDVGEQKKFVKPILRKIRVGDTVRPVIRVRLEASGKYSEYDVALETVDNNEQQIFIIGQESKKGGVIINTRTDLLLESHTLVKAGYIENATVEGLNFPVKLDTGADVSSMHAQNIKLYKKEGKDMVDFVYENEQGDKKSFTRQVVRMMTIKAKAGEKANHRPVVKMDVQIGDIRETVKVNLQDRSRFGYSMILGENFLRHGVVVSSDNKFLLGGAEKDIKQ</sequence>
<dbReference type="InterPro" id="IPR021109">
    <property type="entry name" value="Peptidase_aspartic_dom_sf"/>
</dbReference>
<dbReference type="RefSeq" id="WP_272132321.1">
    <property type="nucleotide sequence ID" value="NZ_JAQLOI010000001.1"/>
</dbReference>
<proteinExistence type="predicted"/>
<evidence type="ECO:0000256" key="1">
    <source>
        <dbReference type="SAM" id="SignalP"/>
    </source>
</evidence>